<dbReference type="PROSITE" id="PS50059">
    <property type="entry name" value="FKBP_PPIASE"/>
    <property type="match status" value="1"/>
</dbReference>
<keyword evidence="13" id="KW-1185">Reference proteome</keyword>
<dbReference type="SUPFAM" id="SSF54534">
    <property type="entry name" value="FKBP-like"/>
    <property type="match status" value="1"/>
</dbReference>
<dbReference type="InterPro" id="IPR001179">
    <property type="entry name" value="PPIase_FKBP_dom"/>
</dbReference>
<evidence type="ECO:0000313" key="13">
    <source>
        <dbReference type="Proteomes" id="UP001157353"/>
    </source>
</evidence>
<organism evidence="12 13">
    <name type="scientific">Psychromonas marina</name>
    <dbReference type="NCBI Taxonomy" id="88364"/>
    <lineage>
        <taxon>Bacteria</taxon>
        <taxon>Pseudomonadati</taxon>
        <taxon>Pseudomonadota</taxon>
        <taxon>Gammaproteobacteria</taxon>
        <taxon>Alteromonadales</taxon>
        <taxon>Psychromonadaceae</taxon>
        <taxon>Psychromonas</taxon>
    </lineage>
</organism>
<comment type="similarity">
    <text evidence="3 10">Belongs to the FKBP-type PPIase family.</text>
</comment>
<comment type="caution">
    <text evidence="12">The sequence shown here is derived from an EMBL/GenBank/DDBJ whole genome shotgun (WGS) entry which is preliminary data.</text>
</comment>
<keyword evidence="5 9" id="KW-0697">Rotamase</keyword>
<sequence>MLITQNSAVEFHYTLSEAGTQIESSLNAKPLGYLHGHGDVFPALEAAFLGKTVGDTLEVTLTPEQSYGEIREDSIQRIPKKHIQFEGKLQVGSVVVVNSNQGSQEVTVVKVGKFNVDCDLNHPFAGKTLTFAIEVMSVREGTAEEIEHGHLHAEGGCGH</sequence>
<dbReference type="Gene3D" id="3.10.50.40">
    <property type="match status" value="1"/>
</dbReference>
<dbReference type="RefSeq" id="WP_284204649.1">
    <property type="nucleotide sequence ID" value="NZ_BSPQ01000013.1"/>
</dbReference>
<evidence type="ECO:0000256" key="2">
    <source>
        <dbReference type="ARBA" id="ARBA00004496"/>
    </source>
</evidence>
<keyword evidence="7 9" id="KW-0413">Isomerase</keyword>
<evidence type="ECO:0000256" key="1">
    <source>
        <dbReference type="ARBA" id="ARBA00000971"/>
    </source>
</evidence>
<dbReference type="Pfam" id="PF00254">
    <property type="entry name" value="FKBP_C"/>
    <property type="match status" value="1"/>
</dbReference>
<evidence type="ECO:0000256" key="3">
    <source>
        <dbReference type="ARBA" id="ARBA00006577"/>
    </source>
</evidence>
<keyword evidence="4" id="KW-0963">Cytoplasm</keyword>
<evidence type="ECO:0000256" key="7">
    <source>
        <dbReference type="ARBA" id="ARBA00023235"/>
    </source>
</evidence>
<dbReference type="EMBL" id="BSPQ01000013">
    <property type="protein sequence ID" value="GLS91537.1"/>
    <property type="molecule type" value="Genomic_DNA"/>
</dbReference>
<reference evidence="13" key="1">
    <citation type="journal article" date="2019" name="Int. J. Syst. Evol. Microbiol.">
        <title>The Global Catalogue of Microorganisms (GCM) 10K type strain sequencing project: providing services to taxonomists for standard genome sequencing and annotation.</title>
        <authorList>
            <consortium name="The Broad Institute Genomics Platform"/>
            <consortium name="The Broad Institute Genome Sequencing Center for Infectious Disease"/>
            <person name="Wu L."/>
            <person name="Ma J."/>
        </authorList>
    </citation>
    <scope>NUCLEOTIDE SEQUENCE [LARGE SCALE GENOMIC DNA]</scope>
    <source>
        <strain evidence="13">NBRC 103166</strain>
    </source>
</reference>
<comment type="catalytic activity">
    <reaction evidence="1 9 10">
        <text>[protein]-peptidylproline (omega=180) = [protein]-peptidylproline (omega=0)</text>
        <dbReference type="Rhea" id="RHEA:16237"/>
        <dbReference type="Rhea" id="RHEA-COMP:10747"/>
        <dbReference type="Rhea" id="RHEA-COMP:10748"/>
        <dbReference type="ChEBI" id="CHEBI:83833"/>
        <dbReference type="ChEBI" id="CHEBI:83834"/>
        <dbReference type="EC" id="5.2.1.8"/>
    </reaction>
</comment>
<evidence type="ECO:0000256" key="10">
    <source>
        <dbReference type="RuleBase" id="RU003915"/>
    </source>
</evidence>
<name>A0ABQ6E276_9GAMM</name>
<dbReference type="PANTHER" id="PTHR47861">
    <property type="entry name" value="FKBP-TYPE PEPTIDYL-PROLYL CIS-TRANS ISOMERASE SLYD"/>
    <property type="match status" value="1"/>
</dbReference>
<dbReference type="InterPro" id="IPR046357">
    <property type="entry name" value="PPIase_dom_sf"/>
</dbReference>
<evidence type="ECO:0000256" key="6">
    <source>
        <dbReference type="ARBA" id="ARBA00023186"/>
    </source>
</evidence>
<evidence type="ECO:0000256" key="5">
    <source>
        <dbReference type="ARBA" id="ARBA00023110"/>
    </source>
</evidence>
<evidence type="ECO:0000259" key="11">
    <source>
        <dbReference type="PROSITE" id="PS50059"/>
    </source>
</evidence>
<dbReference type="GO" id="GO:0016853">
    <property type="term" value="F:isomerase activity"/>
    <property type="evidence" value="ECO:0007669"/>
    <property type="project" value="UniProtKB-KW"/>
</dbReference>
<proteinExistence type="inferred from homology"/>
<keyword evidence="6" id="KW-0143">Chaperone</keyword>
<evidence type="ECO:0000256" key="4">
    <source>
        <dbReference type="ARBA" id="ARBA00022490"/>
    </source>
</evidence>
<feature type="domain" description="PPIase FKBP-type" evidence="11">
    <location>
        <begin position="6"/>
        <end position="79"/>
    </location>
</feature>
<dbReference type="PANTHER" id="PTHR47861:SF3">
    <property type="entry name" value="FKBP-TYPE PEPTIDYL-PROLYL CIS-TRANS ISOMERASE SLYD"/>
    <property type="match status" value="1"/>
</dbReference>
<comment type="function">
    <text evidence="8">Also involved in hydrogenase metallocenter assembly, probably by participating in the nickel insertion step. This function in hydrogenase biosynthesis requires chaperone activity and the presence of the metal-binding domain, but not PPIase activity.</text>
</comment>
<evidence type="ECO:0000313" key="12">
    <source>
        <dbReference type="EMBL" id="GLS91537.1"/>
    </source>
</evidence>
<evidence type="ECO:0000256" key="8">
    <source>
        <dbReference type="ARBA" id="ARBA00037071"/>
    </source>
</evidence>
<dbReference type="EC" id="5.2.1.8" evidence="10"/>
<accession>A0ABQ6E276</accession>
<dbReference type="Proteomes" id="UP001157353">
    <property type="component" value="Unassembled WGS sequence"/>
</dbReference>
<protein>
    <recommendedName>
        <fullName evidence="10">Peptidyl-prolyl cis-trans isomerase</fullName>
        <ecNumber evidence="10">5.2.1.8</ecNumber>
    </recommendedName>
</protein>
<evidence type="ECO:0000256" key="9">
    <source>
        <dbReference type="PROSITE-ProRule" id="PRU00277"/>
    </source>
</evidence>
<comment type="subcellular location">
    <subcellularLocation>
        <location evidence="2">Cytoplasm</location>
    </subcellularLocation>
</comment>
<gene>
    <name evidence="12" type="primary">slyD_2</name>
    <name evidence="12" type="ORF">GCM10007916_26060</name>
</gene>